<dbReference type="EMBL" id="JALHLG010000003">
    <property type="protein sequence ID" value="MCJ2185863.1"/>
    <property type="molecule type" value="Genomic_DNA"/>
</dbReference>
<keyword evidence="3" id="KW-1185">Reference proteome</keyword>
<dbReference type="CDD" id="cd03025">
    <property type="entry name" value="DsbA_FrnE_like"/>
    <property type="match status" value="1"/>
</dbReference>
<reference evidence="2 3" key="1">
    <citation type="submission" date="2022-04" db="EMBL/GenBank/DDBJ databases">
        <title>Identification of a novel bacterium isolated from mangrove sediments.</title>
        <authorList>
            <person name="Pan X."/>
        </authorList>
    </citation>
    <scope>NUCLEOTIDE SEQUENCE [LARGE SCALE GENOMIC DNA]</scope>
    <source>
        <strain evidence="2 3">B2638</strain>
    </source>
</reference>
<dbReference type="SUPFAM" id="SSF52833">
    <property type="entry name" value="Thioredoxin-like"/>
    <property type="match status" value="1"/>
</dbReference>
<proteinExistence type="predicted"/>
<organism evidence="2 3">
    <name type="scientific">Novosphingobium beihaiensis</name>
    <dbReference type="NCBI Taxonomy" id="2930389"/>
    <lineage>
        <taxon>Bacteria</taxon>
        <taxon>Pseudomonadati</taxon>
        <taxon>Pseudomonadota</taxon>
        <taxon>Alphaproteobacteria</taxon>
        <taxon>Sphingomonadales</taxon>
        <taxon>Sphingomonadaceae</taxon>
        <taxon>Novosphingobium</taxon>
    </lineage>
</organism>
<evidence type="ECO:0000313" key="2">
    <source>
        <dbReference type="EMBL" id="MCJ2185863.1"/>
    </source>
</evidence>
<accession>A0ABT0BLD0</accession>
<name>A0ABT0BLD0_9SPHN</name>
<evidence type="ECO:0000313" key="3">
    <source>
        <dbReference type="Proteomes" id="UP001202281"/>
    </source>
</evidence>
<dbReference type="Pfam" id="PF01323">
    <property type="entry name" value="DSBA"/>
    <property type="match status" value="1"/>
</dbReference>
<gene>
    <name evidence="2" type="ORF">MTR66_03425</name>
</gene>
<feature type="domain" description="DSBA-like thioredoxin" evidence="1">
    <location>
        <begin position="10"/>
        <end position="195"/>
    </location>
</feature>
<sequence length="214" mass="22259">MTTTHLTYIFDPLCGWCYGAGPALETLRALEGVSISLAPSGLFAGAGARPMDREFAAFAWQNDQRIAQMTGQTFSQAYRDNVLAAPAGSLDSGTATLGIVATGLTAGPEHELPALKALQQARYADGRDNTRLESVAAILTDAGFGDAAARLADADADLLAACSERIEAARADMARFGLQGVPALIAERDGQRGLVPPGALFGDLDALVRHLTAA</sequence>
<comment type="caution">
    <text evidence="2">The sequence shown here is derived from an EMBL/GenBank/DDBJ whole genome shotgun (WGS) entry which is preliminary data.</text>
</comment>
<protein>
    <submittedName>
        <fullName evidence="2">DsbA family protein</fullName>
    </submittedName>
</protein>
<dbReference type="Proteomes" id="UP001202281">
    <property type="component" value="Unassembled WGS sequence"/>
</dbReference>
<evidence type="ECO:0000259" key="1">
    <source>
        <dbReference type="Pfam" id="PF01323"/>
    </source>
</evidence>
<dbReference type="InterPro" id="IPR036249">
    <property type="entry name" value="Thioredoxin-like_sf"/>
</dbReference>
<dbReference type="InterPro" id="IPR001853">
    <property type="entry name" value="DSBA-like_thioredoxin_dom"/>
</dbReference>
<dbReference type="RefSeq" id="WP_243917918.1">
    <property type="nucleotide sequence ID" value="NZ_JALHLG010000003.1"/>
</dbReference>
<dbReference type="Gene3D" id="3.40.30.10">
    <property type="entry name" value="Glutaredoxin"/>
    <property type="match status" value="1"/>
</dbReference>